<evidence type="ECO:0000256" key="8">
    <source>
        <dbReference type="ARBA" id="ARBA00023170"/>
    </source>
</evidence>
<evidence type="ECO:0000256" key="2">
    <source>
        <dbReference type="ARBA" id="ARBA00022475"/>
    </source>
</evidence>
<comment type="subcellular location">
    <subcellularLocation>
        <location evidence="1">Cell membrane</location>
        <topology evidence="1">Multi-pass membrane protein</topology>
    </subcellularLocation>
</comment>
<keyword evidence="11" id="KW-1185">Reference proteome</keyword>
<keyword evidence="6 10" id="KW-1133">Transmembrane helix</keyword>
<keyword evidence="3" id="KW-0716">Sensory transduction</keyword>
<evidence type="ECO:0000256" key="10">
    <source>
        <dbReference type="SAM" id="Phobius"/>
    </source>
</evidence>
<keyword evidence="4 10" id="KW-0812">Transmembrane</keyword>
<keyword evidence="9" id="KW-0807">Transducer</keyword>
<evidence type="ECO:0000256" key="3">
    <source>
        <dbReference type="ARBA" id="ARBA00022606"/>
    </source>
</evidence>
<dbReference type="RefSeq" id="XP_017777829.1">
    <property type="nucleotide sequence ID" value="XM_017922340.1"/>
</dbReference>
<evidence type="ECO:0000256" key="9">
    <source>
        <dbReference type="ARBA" id="ARBA00023224"/>
    </source>
</evidence>
<dbReference type="Proteomes" id="UP000695000">
    <property type="component" value="Unplaced"/>
</dbReference>
<evidence type="ECO:0000313" key="12">
    <source>
        <dbReference type="RefSeq" id="XP_017777829.1"/>
    </source>
</evidence>
<feature type="transmembrane region" description="Helical" evidence="10">
    <location>
        <begin position="110"/>
        <end position="132"/>
    </location>
</feature>
<sequence>MFICYLLNMPKMETLVTDINDFSFFKKPKDFVKINKRIEWLVAIYNFCIYGVITLYSILSYTEKSECLEENEKFEKDKICGLLANTWMAIDLTRSPINEIFICLQTYSGWVFMVGGINMFSFVFACIENLILRLNVIKAIMQEMFESDSESEKRRLLNYCIRYHVNVIEFIHRLNAAFRSVTFASISLFSLLMALAAYQFINVPSVKALLHFQGFFLTWFIICFMGQRIITQSLEFNAFLYNTPWYTQSVSIQKDFLMVLRRSQFPLEIWAGPFATMSFPTFQLVMRNTYTFVTVLSMALE</sequence>
<keyword evidence="5" id="KW-0552">Olfaction</keyword>
<evidence type="ECO:0000256" key="7">
    <source>
        <dbReference type="ARBA" id="ARBA00023136"/>
    </source>
</evidence>
<dbReference type="PANTHER" id="PTHR21137:SF35">
    <property type="entry name" value="ODORANT RECEPTOR 19A-RELATED"/>
    <property type="match status" value="1"/>
</dbReference>
<evidence type="ECO:0000313" key="11">
    <source>
        <dbReference type="Proteomes" id="UP000695000"/>
    </source>
</evidence>
<dbReference type="PANTHER" id="PTHR21137">
    <property type="entry name" value="ODORANT RECEPTOR"/>
    <property type="match status" value="1"/>
</dbReference>
<evidence type="ECO:0000256" key="4">
    <source>
        <dbReference type="ARBA" id="ARBA00022692"/>
    </source>
</evidence>
<evidence type="ECO:0000256" key="1">
    <source>
        <dbReference type="ARBA" id="ARBA00004651"/>
    </source>
</evidence>
<organism evidence="11 12">
    <name type="scientific">Nicrophorus vespilloides</name>
    <name type="common">Boreal carrion beetle</name>
    <dbReference type="NCBI Taxonomy" id="110193"/>
    <lineage>
        <taxon>Eukaryota</taxon>
        <taxon>Metazoa</taxon>
        <taxon>Ecdysozoa</taxon>
        <taxon>Arthropoda</taxon>
        <taxon>Hexapoda</taxon>
        <taxon>Insecta</taxon>
        <taxon>Pterygota</taxon>
        <taxon>Neoptera</taxon>
        <taxon>Endopterygota</taxon>
        <taxon>Coleoptera</taxon>
        <taxon>Polyphaga</taxon>
        <taxon>Staphyliniformia</taxon>
        <taxon>Silphidae</taxon>
        <taxon>Nicrophorinae</taxon>
        <taxon>Nicrophorus</taxon>
    </lineage>
</organism>
<evidence type="ECO:0000256" key="6">
    <source>
        <dbReference type="ARBA" id="ARBA00022989"/>
    </source>
</evidence>
<proteinExistence type="predicted"/>
<feature type="transmembrane region" description="Helical" evidence="10">
    <location>
        <begin position="38"/>
        <end position="59"/>
    </location>
</feature>
<gene>
    <name evidence="12" type="primary">LOC108563610</name>
</gene>
<keyword evidence="8" id="KW-0675">Receptor</keyword>
<dbReference type="InterPro" id="IPR004117">
    <property type="entry name" value="7tm6_olfct_rcpt"/>
</dbReference>
<keyword evidence="2" id="KW-1003">Cell membrane</keyword>
<dbReference type="GeneID" id="108563610"/>
<accession>A0ABM1MTC9</accession>
<keyword evidence="7 10" id="KW-0472">Membrane</keyword>
<dbReference type="Pfam" id="PF02949">
    <property type="entry name" value="7tm_6"/>
    <property type="match status" value="1"/>
</dbReference>
<feature type="transmembrane region" description="Helical" evidence="10">
    <location>
        <begin position="208"/>
        <end position="226"/>
    </location>
</feature>
<protein>
    <submittedName>
        <fullName evidence="12">Odorant receptor 4-like</fullName>
    </submittedName>
</protein>
<name>A0ABM1MTC9_NICVS</name>
<evidence type="ECO:0000256" key="5">
    <source>
        <dbReference type="ARBA" id="ARBA00022725"/>
    </source>
</evidence>
<reference evidence="12" key="1">
    <citation type="submission" date="2025-08" db="UniProtKB">
        <authorList>
            <consortium name="RefSeq"/>
        </authorList>
    </citation>
    <scope>IDENTIFICATION</scope>
    <source>
        <tissue evidence="12">Whole Larva</tissue>
    </source>
</reference>
<feature type="transmembrane region" description="Helical" evidence="10">
    <location>
        <begin position="181"/>
        <end position="202"/>
    </location>
</feature>